<dbReference type="InterPro" id="IPR017920">
    <property type="entry name" value="COMM"/>
</dbReference>
<dbReference type="Pfam" id="PF07258">
    <property type="entry name" value="COMM_domain"/>
    <property type="match status" value="1"/>
</dbReference>
<name>A0A843W5K2_COLES</name>
<dbReference type="OrthoDB" id="1915155at2759"/>
<dbReference type="PANTHER" id="PTHR15663">
    <property type="entry name" value="COMM DOMAIN-CONTAINING PROTEIN 9"/>
    <property type="match status" value="1"/>
</dbReference>
<dbReference type="Proteomes" id="UP000652761">
    <property type="component" value="Unassembled WGS sequence"/>
</dbReference>
<accession>A0A843W5K2</accession>
<comment type="caution">
    <text evidence="3">The sequence shown here is derived from an EMBL/GenBank/DDBJ whole genome shotgun (WGS) entry which is preliminary data.</text>
</comment>
<dbReference type="AlphaFoldDB" id="A0A843W5K2"/>
<organism evidence="3 4">
    <name type="scientific">Colocasia esculenta</name>
    <name type="common">Wild taro</name>
    <name type="synonym">Arum esculentum</name>
    <dbReference type="NCBI Taxonomy" id="4460"/>
    <lineage>
        <taxon>Eukaryota</taxon>
        <taxon>Viridiplantae</taxon>
        <taxon>Streptophyta</taxon>
        <taxon>Embryophyta</taxon>
        <taxon>Tracheophyta</taxon>
        <taxon>Spermatophyta</taxon>
        <taxon>Magnoliopsida</taxon>
        <taxon>Liliopsida</taxon>
        <taxon>Araceae</taxon>
        <taxon>Aroideae</taxon>
        <taxon>Colocasieae</taxon>
        <taxon>Colocasia</taxon>
    </lineage>
</organism>
<evidence type="ECO:0000256" key="1">
    <source>
        <dbReference type="SAM" id="MobiDB-lite"/>
    </source>
</evidence>
<gene>
    <name evidence="3" type="ORF">Taro_037392</name>
</gene>
<reference evidence="3" key="1">
    <citation type="submission" date="2017-07" db="EMBL/GenBank/DDBJ databases">
        <title>Taro Niue Genome Assembly and Annotation.</title>
        <authorList>
            <person name="Atibalentja N."/>
            <person name="Keating K."/>
            <person name="Fields C.J."/>
        </authorList>
    </citation>
    <scope>NUCLEOTIDE SEQUENCE</scope>
    <source>
        <strain evidence="3">Niue_2</strain>
        <tissue evidence="3">Leaf</tissue>
    </source>
</reference>
<protein>
    <recommendedName>
        <fullName evidence="2">COMM domain-containing protein</fullName>
    </recommendedName>
</protein>
<dbReference type="InterPro" id="IPR037360">
    <property type="entry name" value="COMMD9"/>
</dbReference>
<keyword evidence="4" id="KW-1185">Reference proteome</keyword>
<evidence type="ECO:0000313" key="3">
    <source>
        <dbReference type="EMBL" id="MQM04589.1"/>
    </source>
</evidence>
<feature type="domain" description="COMM" evidence="2">
    <location>
        <begin position="193"/>
        <end position="251"/>
    </location>
</feature>
<sequence>MEDGDAILYLQLRTIPATTTQEALARVLETLWSTRSTGVGPLQKPGLQSLLNLPSLQELDPVLACLRSIIRKTVHQELSGDDIRKLFPAGLPVGLQDILSGLLLRYQHEWKEEALRDQHSRVPSQAHVNAPPTFTPLPASEASLSMWPQKDDATRWYNKRSSGPTSAMDSNPPSTTSVPVHPDSGSLDGLVILPGLKSMTWSMENRSSAPVNRVAIISLKLQDNTKSSSGEVEVKFQLSRDTLEAMLRSMTYISEKISDSVVAASEPVAKKQRQ</sequence>
<evidence type="ECO:0000313" key="4">
    <source>
        <dbReference type="Proteomes" id="UP000652761"/>
    </source>
</evidence>
<dbReference type="EMBL" id="NMUH01003248">
    <property type="protein sequence ID" value="MQM04589.1"/>
    <property type="molecule type" value="Genomic_DNA"/>
</dbReference>
<proteinExistence type="predicted"/>
<feature type="region of interest" description="Disordered" evidence="1">
    <location>
        <begin position="156"/>
        <end position="184"/>
    </location>
</feature>
<evidence type="ECO:0000259" key="2">
    <source>
        <dbReference type="Pfam" id="PF07258"/>
    </source>
</evidence>
<dbReference type="PANTHER" id="PTHR15663:SF6">
    <property type="entry name" value="COMM DOMAIN-CONTAINING PROTEIN-RELATED"/>
    <property type="match status" value="1"/>
</dbReference>
<feature type="compositionally biased region" description="Polar residues" evidence="1">
    <location>
        <begin position="159"/>
        <end position="178"/>
    </location>
</feature>